<dbReference type="Gene3D" id="3.40.630.30">
    <property type="match status" value="1"/>
</dbReference>
<evidence type="ECO:0000313" key="5">
    <source>
        <dbReference type="EMBL" id="MCE8052688.1"/>
    </source>
</evidence>
<dbReference type="PROSITE" id="PS51186">
    <property type="entry name" value="GNAT"/>
    <property type="match status" value="1"/>
</dbReference>
<reference evidence="5" key="1">
    <citation type="submission" date="2020-05" db="EMBL/GenBank/DDBJ databases">
        <authorList>
            <person name="Wang L."/>
            <person name="Shao Z."/>
        </authorList>
    </citation>
    <scope>NUCLEOTIDE SEQUENCE</scope>
    <source>
        <strain evidence="4">MCCC 1A05748</strain>
        <strain evidence="5">MCCC 1A05776</strain>
    </source>
</reference>
<dbReference type="AlphaFoldDB" id="A0AAW4YVL8"/>
<feature type="domain" description="N-acetyltransferase" evidence="3">
    <location>
        <begin position="10"/>
        <end position="145"/>
    </location>
</feature>
<dbReference type="InterPro" id="IPR000182">
    <property type="entry name" value="GNAT_dom"/>
</dbReference>
<evidence type="ECO:0000313" key="4">
    <source>
        <dbReference type="EMBL" id="MCE8048619.1"/>
    </source>
</evidence>
<gene>
    <name evidence="4" type="ORF">HOP60_17990</name>
    <name evidence="5" type="ORF">HOP61_15435</name>
</gene>
<reference evidence="5 6" key="2">
    <citation type="journal article" date="2021" name="Front. Microbiol.">
        <title>Aerobic Denitrification and Heterotrophic Sulfur Oxidation in the Genus Halomonas Revealed by Six Novel Species Characterizations and Genome-Based Analysis.</title>
        <authorList>
            <person name="Wang L."/>
            <person name="Shao Z."/>
        </authorList>
    </citation>
    <scope>NUCLEOTIDE SEQUENCE</scope>
    <source>
        <strain evidence="4 6">MCCC 1A05748</strain>
        <strain evidence="5">MCCC 1A05776</strain>
    </source>
</reference>
<dbReference type="PANTHER" id="PTHR43877">
    <property type="entry name" value="AMINOALKYLPHOSPHONATE N-ACETYLTRANSFERASE-RELATED-RELATED"/>
    <property type="match status" value="1"/>
</dbReference>
<organism evidence="5 7">
    <name type="scientific">Billgrantia desiderata</name>
    <dbReference type="NCBI Taxonomy" id="52021"/>
    <lineage>
        <taxon>Bacteria</taxon>
        <taxon>Pseudomonadati</taxon>
        <taxon>Pseudomonadota</taxon>
        <taxon>Gammaproteobacteria</taxon>
        <taxon>Oceanospirillales</taxon>
        <taxon>Halomonadaceae</taxon>
        <taxon>Billgrantia</taxon>
    </lineage>
</organism>
<evidence type="ECO:0000259" key="3">
    <source>
        <dbReference type="PROSITE" id="PS51186"/>
    </source>
</evidence>
<dbReference type="EMBL" id="JABFTQ010000013">
    <property type="protein sequence ID" value="MCE8048619.1"/>
    <property type="molecule type" value="Genomic_DNA"/>
</dbReference>
<accession>A0AAW4YVL8</accession>
<dbReference type="EMBL" id="JABFTS010000007">
    <property type="protein sequence ID" value="MCE8052688.1"/>
    <property type="molecule type" value="Genomic_DNA"/>
</dbReference>
<evidence type="ECO:0000313" key="6">
    <source>
        <dbReference type="Proteomes" id="UP001320154"/>
    </source>
</evidence>
<dbReference type="SUPFAM" id="SSF55729">
    <property type="entry name" value="Acyl-CoA N-acyltransferases (Nat)"/>
    <property type="match status" value="1"/>
</dbReference>
<evidence type="ECO:0000256" key="2">
    <source>
        <dbReference type="ARBA" id="ARBA00023315"/>
    </source>
</evidence>
<dbReference type="Proteomes" id="UP001320178">
    <property type="component" value="Unassembled WGS sequence"/>
</dbReference>
<keyword evidence="6" id="KW-1185">Reference proteome</keyword>
<name>A0AAW4YVL8_9GAMM</name>
<dbReference type="RefSeq" id="WP_086508669.1">
    <property type="nucleotide sequence ID" value="NZ_FNVC01000022.1"/>
</dbReference>
<protein>
    <submittedName>
        <fullName evidence="5">Acetyl-CoA sensor PanZ family protein</fullName>
    </submittedName>
</protein>
<sequence>MPVTLHLVDNSVWRSDRQVQLDLQRIYTDAPAERLSVPVDTFIREHLDAGHFFACARFNDRLLGAVAVMTDEQAWWLSELCVRKATRRRGVGSRLLALISDAARSEGRELRASASRLPVADQLLLNRLGYRLHATGDYYELAPPL</sequence>
<dbReference type="Proteomes" id="UP001320154">
    <property type="component" value="Unassembled WGS sequence"/>
</dbReference>
<proteinExistence type="predicted"/>
<dbReference type="Pfam" id="PF12568">
    <property type="entry name" value="PanZ"/>
    <property type="match status" value="1"/>
</dbReference>
<evidence type="ECO:0000313" key="7">
    <source>
        <dbReference type="Proteomes" id="UP001320178"/>
    </source>
</evidence>
<keyword evidence="2" id="KW-0012">Acyltransferase</keyword>
<dbReference type="InterPro" id="IPR040448">
    <property type="entry name" value="PanZ_GNAT"/>
</dbReference>
<dbReference type="GO" id="GO:0016747">
    <property type="term" value="F:acyltransferase activity, transferring groups other than amino-acyl groups"/>
    <property type="evidence" value="ECO:0007669"/>
    <property type="project" value="InterPro"/>
</dbReference>
<dbReference type="CDD" id="cd04301">
    <property type="entry name" value="NAT_SF"/>
    <property type="match status" value="1"/>
</dbReference>
<evidence type="ECO:0000256" key="1">
    <source>
        <dbReference type="ARBA" id="ARBA00022679"/>
    </source>
</evidence>
<dbReference type="InterPro" id="IPR016181">
    <property type="entry name" value="Acyl_CoA_acyltransferase"/>
</dbReference>
<comment type="caution">
    <text evidence="5">The sequence shown here is derived from an EMBL/GenBank/DDBJ whole genome shotgun (WGS) entry which is preliminary data.</text>
</comment>
<dbReference type="InterPro" id="IPR050832">
    <property type="entry name" value="Bact_Acetyltransf"/>
</dbReference>
<keyword evidence="1" id="KW-0808">Transferase</keyword>